<reference evidence="1" key="1">
    <citation type="journal article" date="2019" name="Sci. Rep.">
        <title>Draft genome of Tanacetum cinerariifolium, the natural source of mosquito coil.</title>
        <authorList>
            <person name="Yamashiro T."/>
            <person name="Shiraishi A."/>
            <person name="Satake H."/>
            <person name="Nakayama K."/>
        </authorList>
    </citation>
    <scope>NUCLEOTIDE SEQUENCE</scope>
</reference>
<feature type="non-terminal residue" evidence="1">
    <location>
        <position position="1"/>
    </location>
</feature>
<accession>A0A699TVD0</accession>
<dbReference type="AlphaFoldDB" id="A0A699TVD0"/>
<sequence>LLGDDVSEDNFPARMAALIKRKKQALAKELEKERKDRTMTHGQQRTYMRQFCQELENRLTKPKSKHKELDLDADDHTFIKVVSNEDSEDEAPRLWSALVG</sequence>
<dbReference type="EMBL" id="BKCJ011269601">
    <property type="protein sequence ID" value="GFD13018.1"/>
    <property type="molecule type" value="Genomic_DNA"/>
</dbReference>
<evidence type="ECO:0000313" key="1">
    <source>
        <dbReference type="EMBL" id="GFD13018.1"/>
    </source>
</evidence>
<comment type="caution">
    <text evidence="1">The sequence shown here is derived from an EMBL/GenBank/DDBJ whole genome shotgun (WGS) entry which is preliminary data.</text>
</comment>
<name>A0A699TVD0_TANCI</name>
<proteinExistence type="predicted"/>
<gene>
    <name evidence="1" type="ORF">Tci_884987</name>
</gene>
<protein>
    <submittedName>
        <fullName evidence="1">Uncharacterized protein</fullName>
    </submittedName>
</protein>
<organism evidence="1">
    <name type="scientific">Tanacetum cinerariifolium</name>
    <name type="common">Dalmatian daisy</name>
    <name type="synonym">Chrysanthemum cinerariifolium</name>
    <dbReference type="NCBI Taxonomy" id="118510"/>
    <lineage>
        <taxon>Eukaryota</taxon>
        <taxon>Viridiplantae</taxon>
        <taxon>Streptophyta</taxon>
        <taxon>Embryophyta</taxon>
        <taxon>Tracheophyta</taxon>
        <taxon>Spermatophyta</taxon>
        <taxon>Magnoliopsida</taxon>
        <taxon>eudicotyledons</taxon>
        <taxon>Gunneridae</taxon>
        <taxon>Pentapetalae</taxon>
        <taxon>asterids</taxon>
        <taxon>campanulids</taxon>
        <taxon>Asterales</taxon>
        <taxon>Asteraceae</taxon>
        <taxon>Asteroideae</taxon>
        <taxon>Anthemideae</taxon>
        <taxon>Anthemidinae</taxon>
        <taxon>Tanacetum</taxon>
    </lineage>
</organism>